<dbReference type="SUPFAM" id="SSF81345">
    <property type="entry name" value="ABC transporter involved in vitamin B12 uptake, BtuC"/>
    <property type="match status" value="1"/>
</dbReference>
<keyword evidence="4" id="KW-1003">Cell membrane</keyword>
<feature type="transmembrane region" description="Helical" evidence="8">
    <location>
        <begin position="106"/>
        <end position="126"/>
    </location>
</feature>
<dbReference type="OrthoDB" id="9792889at2"/>
<comment type="similarity">
    <text evidence="2">Belongs to the binding-protein-dependent transport system permease family. FecCD subfamily.</text>
</comment>
<feature type="transmembrane region" description="Helical" evidence="8">
    <location>
        <begin position="298"/>
        <end position="315"/>
    </location>
</feature>
<feature type="transmembrane region" description="Helical" evidence="8">
    <location>
        <begin position="50"/>
        <end position="71"/>
    </location>
</feature>
<organism evidence="9 10">
    <name type="scientific">Amedibacillus dolichus</name>
    <dbReference type="NCBI Taxonomy" id="31971"/>
    <lineage>
        <taxon>Bacteria</taxon>
        <taxon>Bacillati</taxon>
        <taxon>Bacillota</taxon>
        <taxon>Erysipelotrichia</taxon>
        <taxon>Erysipelotrichales</taxon>
        <taxon>Erysipelotrichaceae</taxon>
        <taxon>Amedibacillus</taxon>
    </lineage>
</organism>
<comment type="subcellular location">
    <subcellularLocation>
        <location evidence="1">Cell membrane</location>
        <topology evidence="1">Multi-pass membrane protein</topology>
    </subcellularLocation>
</comment>
<protein>
    <submittedName>
        <fullName evidence="9">Iron ABC transporter permease</fullName>
    </submittedName>
</protein>
<feature type="transmembrane region" description="Helical" evidence="8">
    <location>
        <begin position="180"/>
        <end position="202"/>
    </location>
</feature>
<dbReference type="GO" id="GO:0005886">
    <property type="term" value="C:plasma membrane"/>
    <property type="evidence" value="ECO:0007669"/>
    <property type="project" value="UniProtKB-SubCell"/>
</dbReference>
<feature type="transmembrane region" description="Helical" evidence="8">
    <location>
        <begin position="83"/>
        <end position="100"/>
    </location>
</feature>
<evidence type="ECO:0000256" key="7">
    <source>
        <dbReference type="ARBA" id="ARBA00023136"/>
    </source>
</evidence>
<evidence type="ECO:0000256" key="8">
    <source>
        <dbReference type="SAM" id="Phobius"/>
    </source>
</evidence>
<evidence type="ECO:0000313" key="9">
    <source>
        <dbReference type="EMBL" id="RHM09274.1"/>
    </source>
</evidence>
<comment type="caution">
    <text evidence="9">The sequence shown here is derived from an EMBL/GenBank/DDBJ whole genome shotgun (WGS) entry which is preliminary data.</text>
</comment>
<dbReference type="PANTHER" id="PTHR30472:SF70">
    <property type="entry name" value="MOLYBDATE IMPORT SYSTEM PERMEASE PROTEIN MOLB"/>
    <property type="match status" value="1"/>
</dbReference>
<dbReference type="Proteomes" id="UP000284868">
    <property type="component" value="Unassembled WGS sequence"/>
</dbReference>
<feature type="transmembrane region" description="Helical" evidence="8">
    <location>
        <begin position="138"/>
        <end position="160"/>
    </location>
</feature>
<dbReference type="PANTHER" id="PTHR30472">
    <property type="entry name" value="FERRIC ENTEROBACTIN TRANSPORT SYSTEM PERMEASE PROTEIN"/>
    <property type="match status" value="1"/>
</dbReference>
<dbReference type="CDD" id="cd06550">
    <property type="entry name" value="TM_ABC_iron-siderophores_like"/>
    <property type="match status" value="1"/>
</dbReference>
<evidence type="ECO:0000256" key="2">
    <source>
        <dbReference type="ARBA" id="ARBA00007935"/>
    </source>
</evidence>
<keyword evidence="7 8" id="KW-0472">Membrane</keyword>
<dbReference type="GO" id="GO:0022857">
    <property type="term" value="F:transmembrane transporter activity"/>
    <property type="evidence" value="ECO:0007669"/>
    <property type="project" value="InterPro"/>
</dbReference>
<dbReference type="GO" id="GO:0033214">
    <property type="term" value="P:siderophore-iron import into cell"/>
    <property type="evidence" value="ECO:0007669"/>
    <property type="project" value="TreeGrafter"/>
</dbReference>
<keyword evidence="10" id="KW-1185">Reference proteome</keyword>
<keyword evidence="3" id="KW-0813">Transport</keyword>
<dbReference type="Gene3D" id="1.10.3470.10">
    <property type="entry name" value="ABC transporter involved in vitamin B12 uptake, BtuC"/>
    <property type="match status" value="1"/>
</dbReference>
<evidence type="ECO:0000256" key="1">
    <source>
        <dbReference type="ARBA" id="ARBA00004651"/>
    </source>
</evidence>
<dbReference type="RefSeq" id="WP_118365709.1">
    <property type="nucleotide sequence ID" value="NZ_QRPK01000039.1"/>
</dbReference>
<dbReference type="Pfam" id="PF01032">
    <property type="entry name" value="FecCD"/>
    <property type="match status" value="1"/>
</dbReference>
<evidence type="ECO:0000313" key="10">
    <source>
        <dbReference type="Proteomes" id="UP000284868"/>
    </source>
</evidence>
<evidence type="ECO:0000256" key="3">
    <source>
        <dbReference type="ARBA" id="ARBA00022448"/>
    </source>
</evidence>
<reference evidence="9 10" key="1">
    <citation type="submission" date="2018-08" db="EMBL/GenBank/DDBJ databases">
        <title>A genome reference for cultivated species of the human gut microbiota.</title>
        <authorList>
            <person name="Zou Y."/>
            <person name="Xue W."/>
            <person name="Luo G."/>
        </authorList>
    </citation>
    <scope>NUCLEOTIDE SEQUENCE [LARGE SCALE GENOMIC DNA]</scope>
    <source>
        <strain evidence="9 10">AF35-6BH</strain>
    </source>
</reference>
<accession>A0A415P942</accession>
<evidence type="ECO:0000256" key="6">
    <source>
        <dbReference type="ARBA" id="ARBA00022989"/>
    </source>
</evidence>
<dbReference type="EMBL" id="QRPK01000039">
    <property type="protein sequence ID" value="RHM09274.1"/>
    <property type="molecule type" value="Genomic_DNA"/>
</dbReference>
<dbReference type="AlphaFoldDB" id="A0A415P942"/>
<evidence type="ECO:0000256" key="4">
    <source>
        <dbReference type="ARBA" id="ARBA00022475"/>
    </source>
</evidence>
<name>A0A415P942_9FIRM</name>
<sequence length="321" mass="34868">MKKGMMAALLFTTMLAALFIGRYGSSIEEVLQALMQQGDMLTQRLIWNIRMPRMLLVVMSGGALAVSGYIFQTIFKNPLASGDVIGAASGCSLGAAIAILTTGGMFALQLYSFLGGMLAVVLTMLLAHRIKGNRVLNLVVIGIVVQAIMSAALMLLKISADPNQELASIEYWLMGGFSNATWTSVGIAFILIAVSFALLYLFRWQIQMLAFGEEARTMGISTRMITVIALLLATLLVSSVISFAGLVSWVGLLIPHIVRQIHRQMVSKSLGFTFLCGAWFLLVCDILSRSLFVIELPISILTSFFGAVCLLVLFVKGRLRL</sequence>
<keyword evidence="6 8" id="KW-1133">Transmembrane helix</keyword>
<dbReference type="InterPro" id="IPR000522">
    <property type="entry name" value="ABC_transptr_permease_BtuC"/>
</dbReference>
<evidence type="ECO:0000256" key="5">
    <source>
        <dbReference type="ARBA" id="ARBA00022692"/>
    </source>
</evidence>
<proteinExistence type="inferred from homology"/>
<gene>
    <name evidence="9" type="ORF">DWZ83_07445</name>
</gene>
<keyword evidence="5 8" id="KW-0812">Transmembrane</keyword>
<dbReference type="InterPro" id="IPR037294">
    <property type="entry name" value="ABC_BtuC-like"/>
</dbReference>